<dbReference type="InterPro" id="IPR010038">
    <property type="entry name" value="MoaD_arc-typ"/>
</dbReference>
<dbReference type="Pfam" id="PF02597">
    <property type="entry name" value="ThiS"/>
    <property type="match status" value="1"/>
</dbReference>
<dbReference type="NCBIfam" id="NF041918">
    <property type="entry name" value="SAMP1"/>
    <property type="match status" value="1"/>
</dbReference>
<dbReference type="InterPro" id="IPR003749">
    <property type="entry name" value="ThiS/MoaD-like"/>
</dbReference>
<dbReference type="PANTHER" id="PTHR38031:SF1">
    <property type="entry name" value="SULFUR CARRIER PROTEIN CYSO"/>
    <property type="match status" value="1"/>
</dbReference>
<evidence type="ECO:0008006" key="3">
    <source>
        <dbReference type="Google" id="ProtNLM"/>
    </source>
</evidence>
<dbReference type="Proteomes" id="UP000037210">
    <property type="component" value="Unassembled WGS sequence"/>
</dbReference>
<reference evidence="1 2" key="1">
    <citation type="submission" date="2015-06" db="EMBL/GenBank/DDBJ databases">
        <title>New insights into the roles of widespread benthic archaea in carbon and nitrogen cycling.</title>
        <authorList>
            <person name="Lazar C.S."/>
            <person name="Baker B.J."/>
            <person name="Seitz K.W."/>
            <person name="Hyde A.S."/>
            <person name="Dick G.J."/>
            <person name="Hinrichs K.-U."/>
            <person name="Teske A.P."/>
        </authorList>
    </citation>
    <scope>NUCLEOTIDE SEQUENCE [LARGE SCALE GENOMIC DNA]</scope>
    <source>
        <strain evidence="1">DG-45</strain>
    </source>
</reference>
<dbReference type="CDD" id="cd17505">
    <property type="entry name" value="Ubl_SAMP1_like"/>
    <property type="match status" value="1"/>
</dbReference>
<evidence type="ECO:0000313" key="1">
    <source>
        <dbReference type="EMBL" id="KON30463.1"/>
    </source>
</evidence>
<dbReference type="InterPro" id="IPR052045">
    <property type="entry name" value="Sulfur_Carrier/Prot_Modifier"/>
</dbReference>
<comment type="caution">
    <text evidence="1">The sequence shown here is derived from an EMBL/GenBank/DDBJ whole genome shotgun (WGS) entry which is preliminary data.</text>
</comment>
<dbReference type="EMBL" id="LFWZ01000031">
    <property type="protein sequence ID" value="KON30463.1"/>
    <property type="molecule type" value="Genomic_DNA"/>
</dbReference>
<dbReference type="NCBIfam" id="TIGR01687">
    <property type="entry name" value="moaD_arch"/>
    <property type="match status" value="1"/>
</dbReference>
<organism evidence="1 2">
    <name type="scientific">miscellaneous Crenarchaeota group-15 archaeon DG-45</name>
    <dbReference type="NCBI Taxonomy" id="1685127"/>
    <lineage>
        <taxon>Archaea</taxon>
        <taxon>Candidatus Bathyarchaeota</taxon>
        <taxon>MCG-15</taxon>
    </lineage>
</organism>
<proteinExistence type="predicted"/>
<protein>
    <recommendedName>
        <fullName evidence="3">MoaD/ThiS family protein</fullName>
    </recommendedName>
</protein>
<dbReference type="Gene3D" id="3.10.20.30">
    <property type="match status" value="1"/>
</dbReference>
<dbReference type="PANTHER" id="PTHR38031">
    <property type="entry name" value="SULFUR CARRIER PROTEIN SLR0821-RELATED"/>
    <property type="match status" value="1"/>
</dbReference>
<accession>A0A0M0BPI9</accession>
<name>A0A0M0BPI9_9ARCH</name>
<dbReference type="InterPro" id="IPR054834">
    <property type="entry name" value="SAMP1_3"/>
</dbReference>
<dbReference type="AlphaFoldDB" id="A0A0M0BPI9"/>
<sequence>MEIEVKFYAMLREIAGKRHERIEMPAKSSVRDLIDLLVDRYGGEFGRYIYDAEKRERRYLSYMLNGVNVNSLQGFDTPLSDGDVLSLLPPVGGG</sequence>
<dbReference type="InterPro" id="IPR016155">
    <property type="entry name" value="Mopterin_synth/thiamin_S_b"/>
</dbReference>
<dbReference type="InterPro" id="IPR012675">
    <property type="entry name" value="Beta-grasp_dom_sf"/>
</dbReference>
<evidence type="ECO:0000313" key="2">
    <source>
        <dbReference type="Proteomes" id="UP000037210"/>
    </source>
</evidence>
<dbReference type="SUPFAM" id="SSF54285">
    <property type="entry name" value="MoaD/ThiS"/>
    <property type="match status" value="1"/>
</dbReference>
<gene>
    <name evidence="1" type="ORF">AC482_03810</name>
</gene>